<name>A0A3P7PT61_9FIRM</name>
<dbReference type="Proteomes" id="UP000279029">
    <property type="component" value="Chromosome"/>
</dbReference>
<dbReference type="PROSITE" id="PS51257">
    <property type="entry name" value="PROKAR_LIPOPROTEIN"/>
    <property type="match status" value="1"/>
</dbReference>
<keyword evidence="3" id="KW-1185">Reference proteome</keyword>
<evidence type="ECO:0000256" key="1">
    <source>
        <dbReference type="SAM" id="SignalP"/>
    </source>
</evidence>
<proteinExistence type="predicted"/>
<evidence type="ECO:0000313" key="3">
    <source>
        <dbReference type="Proteomes" id="UP000279029"/>
    </source>
</evidence>
<dbReference type="OrthoDB" id="2830261at2"/>
<evidence type="ECO:0000313" key="2">
    <source>
        <dbReference type="EMBL" id="VDN47227.1"/>
    </source>
</evidence>
<dbReference type="KEGG" id="cbar:PATL70BA_1345"/>
<gene>
    <name evidence="2" type="ORF">PATL70BA_1345</name>
</gene>
<reference evidence="2 3" key="1">
    <citation type="submission" date="2018-09" db="EMBL/GenBank/DDBJ databases">
        <authorList>
            <person name="Postec A."/>
        </authorList>
    </citation>
    <scope>NUCLEOTIDE SEQUENCE [LARGE SCALE GENOMIC DNA]</scope>
    <source>
        <strain evidence="2">70B-A</strain>
    </source>
</reference>
<dbReference type="EMBL" id="LR130778">
    <property type="protein sequence ID" value="VDN47227.1"/>
    <property type="molecule type" value="Genomic_DNA"/>
</dbReference>
<sequence>MIKKIILTAFSAIALVGLTACNKLDVIGDQSIKSFDAVLNEVGDNVNEDTSFGGWSLEAPDGAVRFVWSQDFSKTTTYDAYLELDAQPFIDAGLDTSKLSDGILVGDKLILGTDFGSDALSYNGEITPLASYKKIVELYRNNITYHMALDHFGVDLKNGNMLEWAKDMTTNDKDIVFVLNPEVFINAGVDPNNVEGWVFAKVPTMDEKGNDIEVDKLLKPFDFEGNDK</sequence>
<dbReference type="RefSeq" id="WP_125136579.1">
    <property type="nucleotide sequence ID" value="NZ_LR130778.1"/>
</dbReference>
<feature type="chain" id="PRO_5038667333" description="Lipoprotein" evidence="1">
    <location>
        <begin position="21"/>
        <end position="228"/>
    </location>
</feature>
<keyword evidence="1" id="KW-0732">Signal</keyword>
<dbReference type="AlphaFoldDB" id="A0A3P7PT61"/>
<evidence type="ECO:0008006" key="4">
    <source>
        <dbReference type="Google" id="ProtNLM"/>
    </source>
</evidence>
<organism evidence="2 3">
    <name type="scientific">Petrocella atlantisensis</name>
    <dbReference type="NCBI Taxonomy" id="2173034"/>
    <lineage>
        <taxon>Bacteria</taxon>
        <taxon>Bacillati</taxon>
        <taxon>Bacillota</taxon>
        <taxon>Clostridia</taxon>
        <taxon>Lachnospirales</taxon>
        <taxon>Vallitaleaceae</taxon>
        <taxon>Petrocella</taxon>
    </lineage>
</organism>
<accession>A0A3P7PT61</accession>
<feature type="signal peptide" evidence="1">
    <location>
        <begin position="1"/>
        <end position="20"/>
    </location>
</feature>
<protein>
    <recommendedName>
        <fullName evidence="4">Lipoprotein</fullName>
    </recommendedName>
</protein>